<protein>
    <recommendedName>
        <fullName evidence="8">Indole-3-glycerol phosphate synthase</fullName>
        <shortName evidence="8">IGPS</shortName>
        <ecNumber evidence="8">4.1.1.48</ecNumber>
    </recommendedName>
</protein>
<dbReference type="InterPro" id="IPR001468">
    <property type="entry name" value="Indole-3-GlycerolPSynthase_CS"/>
</dbReference>
<keyword evidence="11" id="KW-1185">Reference proteome</keyword>
<evidence type="ECO:0000256" key="8">
    <source>
        <dbReference type="HAMAP-Rule" id="MF_00134"/>
    </source>
</evidence>
<gene>
    <name evidence="8 10" type="primary">trpC</name>
    <name evidence="10" type="ORF">F130042H8_11690</name>
</gene>
<evidence type="ECO:0000256" key="6">
    <source>
        <dbReference type="ARBA" id="ARBA00023141"/>
    </source>
</evidence>
<feature type="domain" description="Indole-3-glycerol phosphate synthase" evidence="9">
    <location>
        <begin position="7"/>
        <end position="253"/>
    </location>
</feature>
<accession>A0ABQ0AVQ6</accession>
<dbReference type="SUPFAM" id="SSF51366">
    <property type="entry name" value="Ribulose-phoshate binding barrel"/>
    <property type="match status" value="1"/>
</dbReference>
<dbReference type="InterPro" id="IPR013785">
    <property type="entry name" value="Aldolase_TIM"/>
</dbReference>
<evidence type="ECO:0000256" key="2">
    <source>
        <dbReference type="ARBA" id="ARBA00004696"/>
    </source>
</evidence>
<evidence type="ECO:0000256" key="3">
    <source>
        <dbReference type="ARBA" id="ARBA00022605"/>
    </source>
</evidence>
<comment type="catalytic activity">
    <reaction evidence="1 8">
        <text>1-(2-carboxyphenylamino)-1-deoxy-D-ribulose 5-phosphate + H(+) = (1S,2R)-1-C-(indol-3-yl)glycerol 3-phosphate + CO2 + H2O</text>
        <dbReference type="Rhea" id="RHEA:23476"/>
        <dbReference type="ChEBI" id="CHEBI:15377"/>
        <dbReference type="ChEBI" id="CHEBI:15378"/>
        <dbReference type="ChEBI" id="CHEBI:16526"/>
        <dbReference type="ChEBI" id="CHEBI:58613"/>
        <dbReference type="ChEBI" id="CHEBI:58866"/>
        <dbReference type="EC" id="4.1.1.48"/>
    </reaction>
</comment>
<dbReference type="InterPro" id="IPR011060">
    <property type="entry name" value="RibuloseP-bd_barrel"/>
</dbReference>
<keyword evidence="3 8" id="KW-0028">Amino-acid biosynthesis</keyword>
<comment type="caution">
    <text evidence="10">The sequence shown here is derived from an EMBL/GenBank/DDBJ whole genome shotgun (WGS) entry which is preliminary data.</text>
</comment>
<evidence type="ECO:0000256" key="7">
    <source>
        <dbReference type="ARBA" id="ARBA00023239"/>
    </source>
</evidence>
<dbReference type="Proteomes" id="UP001600894">
    <property type="component" value="Unassembled WGS sequence"/>
</dbReference>
<keyword evidence="5 8" id="KW-0822">Tryptophan biosynthesis</keyword>
<dbReference type="InterPro" id="IPR013798">
    <property type="entry name" value="Indole-3-glycerol_P_synth_dom"/>
</dbReference>
<keyword evidence="6 8" id="KW-0057">Aromatic amino acid biosynthesis</keyword>
<evidence type="ECO:0000259" key="9">
    <source>
        <dbReference type="Pfam" id="PF00218"/>
    </source>
</evidence>
<dbReference type="Gene3D" id="3.20.20.70">
    <property type="entry name" value="Aldolase class I"/>
    <property type="match status" value="1"/>
</dbReference>
<keyword evidence="4 8" id="KW-0210">Decarboxylase</keyword>
<dbReference type="PROSITE" id="PS00614">
    <property type="entry name" value="IGPS"/>
    <property type="match status" value="1"/>
</dbReference>
<evidence type="ECO:0000313" key="11">
    <source>
        <dbReference type="Proteomes" id="UP001600894"/>
    </source>
</evidence>
<dbReference type="NCBIfam" id="NF001377">
    <property type="entry name" value="PRK00278.2-4"/>
    <property type="match status" value="1"/>
</dbReference>
<name>A0ABQ0AVQ6_9FIRM</name>
<organism evidence="10 11">
    <name type="scientific">Enterocloster alcoholdehydrogenati</name>
    <dbReference type="NCBI Taxonomy" id="2547410"/>
    <lineage>
        <taxon>Bacteria</taxon>
        <taxon>Bacillati</taxon>
        <taxon>Bacillota</taxon>
        <taxon>Clostridia</taxon>
        <taxon>Lachnospirales</taxon>
        <taxon>Lachnospiraceae</taxon>
        <taxon>Enterocloster</taxon>
    </lineage>
</organism>
<evidence type="ECO:0000313" key="10">
    <source>
        <dbReference type="EMBL" id="GAA6268109.1"/>
    </source>
</evidence>
<keyword evidence="7 8" id="KW-0456">Lyase</keyword>
<evidence type="ECO:0000256" key="4">
    <source>
        <dbReference type="ARBA" id="ARBA00022793"/>
    </source>
</evidence>
<dbReference type="EMBL" id="BAABXL010000001">
    <property type="protein sequence ID" value="GAA6268109.1"/>
    <property type="molecule type" value="Genomic_DNA"/>
</dbReference>
<dbReference type="InterPro" id="IPR045186">
    <property type="entry name" value="Indole-3-glycerol_P_synth"/>
</dbReference>
<evidence type="ECO:0000256" key="1">
    <source>
        <dbReference type="ARBA" id="ARBA00001633"/>
    </source>
</evidence>
<dbReference type="HAMAP" id="MF_00134_B">
    <property type="entry name" value="IGPS_B"/>
    <property type="match status" value="1"/>
</dbReference>
<dbReference type="RefSeq" id="WP_178302659.1">
    <property type="nucleotide sequence ID" value="NZ_BAABXL010000001.1"/>
</dbReference>
<dbReference type="PANTHER" id="PTHR22854">
    <property type="entry name" value="TRYPTOPHAN BIOSYNTHESIS PROTEIN"/>
    <property type="match status" value="1"/>
</dbReference>
<proteinExistence type="inferred from homology"/>
<comment type="pathway">
    <text evidence="2 8">Amino-acid biosynthesis; L-tryptophan biosynthesis; L-tryptophan from chorismate: step 4/5.</text>
</comment>
<dbReference type="EC" id="4.1.1.48" evidence="8"/>
<comment type="similarity">
    <text evidence="8">Belongs to the TrpC family.</text>
</comment>
<dbReference type="CDD" id="cd00331">
    <property type="entry name" value="IGPS"/>
    <property type="match status" value="1"/>
</dbReference>
<dbReference type="Pfam" id="PF00218">
    <property type="entry name" value="IGPS"/>
    <property type="match status" value="1"/>
</dbReference>
<dbReference type="PANTHER" id="PTHR22854:SF2">
    <property type="entry name" value="INDOLE-3-GLYCEROL-PHOSPHATE SYNTHASE"/>
    <property type="match status" value="1"/>
</dbReference>
<reference evidence="10 11" key="1">
    <citation type="submission" date="2024-04" db="EMBL/GenBank/DDBJ databases">
        <title>Defined microbial consortia suppress multidrug-resistant proinflammatory Enterobacteriaceae via ecological control.</title>
        <authorList>
            <person name="Furuichi M."/>
            <person name="Kawaguchi T."/>
            <person name="Pust M."/>
            <person name="Yasuma K."/>
            <person name="Plichta D."/>
            <person name="Hasegawa N."/>
            <person name="Ohya T."/>
            <person name="Bhattarai S."/>
            <person name="Sasajima S."/>
            <person name="Aoto Y."/>
            <person name="Tuganbaev T."/>
            <person name="Yaginuma M."/>
            <person name="Ueda M."/>
            <person name="Okahashi N."/>
            <person name="Amafuji K."/>
            <person name="Kiridooshi Y."/>
            <person name="Sugita K."/>
            <person name="Strazar M."/>
            <person name="Skelly A."/>
            <person name="Suda W."/>
            <person name="Hattori M."/>
            <person name="Nakamoto N."/>
            <person name="Caballero S."/>
            <person name="Norman J."/>
            <person name="Olle B."/>
            <person name="Tanoue T."/>
            <person name="Arita M."/>
            <person name="Bucci V."/>
            <person name="Atarashi K."/>
            <person name="Xavier R."/>
            <person name="Honda K."/>
        </authorList>
    </citation>
    <scope>NUCLEOTIDE SEQUENCE [LARGE SCALE GENOMIC DNA]</scope>
    <source>
        <strain evidence="11">f13</strain>
    </source>
</reference>
<evidence type="ECO:0000256" key="5">
    <source>
        <dbReference type="ARBA" id="ARBA00022822"/>
    </source>
</evidence>
<sequence length="261" mass="28927">MNQTVLNELAEYAAERVKRDMQRASKEELISRALSRQTGTFRFENALKKGGLSLICEIKKASPSKGVIDAAFPYIKIAQSYESGGADAVSCLTEPRWFMGSDEIFEEIRTAIRIPMLRKDFTVDDYQIYQAFLMGADAVLLICTLLDTRRLQSYLAVCDRLGITALVETHNEEEIKSALKAGARVIGVNNRNLKDFTVDISNAARLRERIPSDKIFVAESGVASLEDVNKLKNAGADAVLVGEFLMRSKEPAALLGQMRAI</sequence>